<evidence type="ECO:0000256" key="3">
    <source>
        <dbReference type="SAM" id="SignalP"/>
    </source>
</evidence>
<feature type="region of interest" description="Disordered" evidence="2">
    <location>
        <begin position="315"/>
        <end position="338"/>
    </location>
</feature>
<gene>
    <name evidence="5" type="ORF">SAMN05421779_105243</name>
</gene>
<feature type="compositionally biased region" description="Basic and acidic residues" evidence="2">
    <location>
        <begin position="327"/>
        <end position="338"/>
    </location>
</feature>
<dbReference type="Gene3D" id="3.40.190.10">
    <property type="entry name" value="Periplasmic binding protein-like II"/>
    <property type="match status" value="2"/>
</dbReference>
<dbReference type="InterPro" id="IPR050811">
    <property type="entry name" value="Phosphate_ABC_transporter"/>
</dbReference>
<dbReference type="Proteomes" id="UP000185678">
    <property type="component" value="Unassembled WGS sequence"/>
</dbReference>
<dbReference type="PANTHER" id="PTHR30570:SF1">
    <property type="entry name" value="PHOSPHATE-BINDING PROTEIN PSTS"/>
    <property type="match status" value="1"/>
</dbReference>
<evidence type="ECO:0000256" key="1">
    <source>
        <dbReference type="ARBA" id="ARBA00022729"/>
    </source>
</evidence>
<accession>A0A1N7NMS8</accession>
<feature type="domain" description="PBP" evidence="4">
    <location>
        <begin position="20"/>
        <end position="306"/>
    </location>
</feature>
<dbReference type="Pfam" id="PF12849">
    <property type="entry name" value="PBP_like_2"/>
    <property type="match status" value="1"/>
</dbReference>
<dbReference type="STRING" id="80876.SAMN05421779_105243"/>
<sequence length="338" mass="36383">MRSVRSLFTVAAVLGLAATSAAEAAPRQEIRIVGSSTMFNITSEVAEQFGIRKQHPSPVVESTGTGGGFKQFCQGIGDSTPDIVTASRQMTDAEKDLCAHNDVGTVLEFPVGQGGLVIINAREKGPLFNLTRDHLWKALAARLPVQGKIQANPYHSWHEIDPILPDLPILVYGPPPTSGTRDALVGMVIEPSCLANDSIQSMPEADRLPLCMKLREDGAYVDAGENDDTLLRRTSANPKAVAVIGFHALGDDPTLKAAPIEGVQPSAVSLMSNSYPLMRDLYVYVKKDHLPRVPGLADFVRLYLSEDMIGPGGRLQDDGLVPLPAKQRQDSQKAAENL</sequence>
<proteinExistence type="predicted"/>
<evidence type="ECO:0000259" key="4">
    <source>
        <dbReference type="Pfam" id="PF12849"/>
    </source>
</evidence>
<feature type="signal peptide" evidence="3">
    <location>
        <begin position="1"/>
        <end position="24"/>
    </location>
</feature>
<organism evidence="5 6">
    <name type="scientific">Insolitispirillum peregrinum</name>
    <dbReference type="NCBI Taxonomy" id="80876"/>
    <lineage>
        <taxon>Bacteria</taxon>
        <taxon>Pseudomonadati</taxon>
        <taxon>Pseudomonadota</taxon>
        <taxon>Alphaproteobacteria</taxon>
        <taxon>Rhodospirillales</taxon>
        <taxon>Novispirillaceae</taxon>
        <taxon>Insolitispirillum</taxon>
    </lineage>
</organism>
<evidence type="ECO:0000313" key="5">
    <source>
        <dbReference type="EMBL" id="SIS99685.1"/>
    </source>
</evidence>
<dbReference type="InterPro" id="IPR024370">
    <property type="entry name" value="PBP_domain"/>
</dbReference>
<keyword evidence="1 3" id="KW-0732">Signal</keyword>
<reference evidence="5 6" key="1">
    <citation type="submission" date="2017-01" db="EMBL/GenBank/DDBJ databases">
        <authorList>
            <person name="Mah S.A."/>
            <person name="Swanson W.J."/>
            <person name="Moy G.W."/>
            <person name="Vacquier V.D."/>
        </authorList>
    </citation>
    <scope>NUCLEOTIDE SEQUENCE [LARGE SCALE GENOMIC DNA]</scope>
    <source>
        <strain evidence="5 6">DSM 11589</strain>
    </source>
</reference>
<dbReference type="RefSeq" id="WP_076401154.1">
    <property type="nucleotide sequence ID" value="NZ_FTOA01000005.1"/>
</dbReference>
<dbReference type="EMBL" id="FTOA01000005">
    <property type="protein sequence ID" value="SIS99685.1"/>
    <property type="molecule type" value="Genomic_DNA"/>
</dbReference>
<feature type="chain" id="PRO_5012885002" evidence="3">
    <location>
        <begin position="25"/>
        <end position="338"/>
    </location>
</feature>
<evidence type="ECO:0000313" key="6">
    <source>
        <dbReference type="Proteomes" id="UP000185678"/>
    </source>
</evidence>
<dbReference type="AlphaFoldDB" id="A0A1N7NMS8"/>
<dbReference type="SUPFAM" id="SSF53850">
    <property type="entry name" value="Periplasmic binding protein-like II"/>
    <property type="match status" value="1"/>
</dbReference>
<protein>
    <submittedName>
        <fullName evidence="5">Phosphate ABC transporter substrate-binding protein, PhoT family</fullName>
    </submittedName>
</protein>
<name>A0A1N7NMS8_9PROT</name>
<evidence type="ECO:0000256" key="2">
    <source>
        <dbReference type="SAM" id="MobiDB-lite"/>
    </source>
</evidence>
<keyword evidence="6" id="KW-1185">Reference proteome</keyword>
<dbReference type="PANTHER" id="PTHR30570">
    <property type="entry name" value="PERIPLASMIC PHOSPHATE BINDING COMPONENT OF PHOSPHATE ABC TRANSPORTER"/>
    <property type="match status" value="1"/>
</dbReference>